<proteinExistence type="predicted"/>
<dbReference type="AlphaFoldDB" id="A0A318TEX5"/>
<sequence>MTAHVNVRNLSPLRVRERGEGACRNWRYRRARHTQRHSGARLLALPRFADLCHSGFNKTKAEGGWACLT</sequence>
<dbReference type="EMBL" id="QJTI01000008">
    <property type="protein sequence ID" value="PYF03103.1"/>
    <property type="molecule type" value="Genomic_DNA"/>
</dbReference>
<dbReference type="RefSeq" id="WP_146227170.1">
    <property type="nucleotide sequence ID" value="NZ_QJTI01000008.1"/>
</dbReference>
<dbReference type="Proteomes" id="UP000248148">
    <property type="component" value="Unassembled WGS sequence"/>
</dbReference>
<organism evidence="1 2">
    <name type="scientific">Rhodopseudomonas faecalis</name>
    <dbReference type="NCBI Taxonomy" id="99655"/>
    <lineage>
        <taxon>Bacteria</taxon>
        <taxon>Pseudomonadati</taxon>
        <taxon>Pseudomonadota</taxon>
        <taxon>Alphaproteobacteria</taxon>
        <taxon>Hyphomicrobiales</taxon>
        <taxon>Nitrobacteraceae</taxon>
        <taxon>Rhodopseudomonas</taxon>
    </lineage>
</organism>
<gene>
    <name evidence="1" type="ORF">BJ122_10828</name>
</gene>
<comment type="caution">
    <text evidence="1">The sequence shown here is derived from an EMBL/GenBank/DDBJ whole genome shotgun (WGS) entry which is preliminary data.</text>
</comment>
<evidence type="ECO:0000313" key="2">
    <source>
        <dbReference type="Proteomes" id="UP000248148"/>
    </source>
</evidence>
<protein>
    <submittedName>
        <fullName evidence="1">Uncharacterized protein</fullName>
    </submittedName>
</protein>
<evidence type="ECO:0000313" key="1">
    <source>
        <dbReference type="EMBL" id="PYF03103.1"/>
    </source>
</evidence>
<keyword evidence="2" id="KW-1185">Reference proteome</keyword>
<accession>A0A318TEX5</accession>
<reference evidence="1 2" key="1">
    <citation type="submission" date="2018-06" db="EMBL/GenBank/DDBJ databases">
        <title>Genomic Encyclopedia of Archaeal and Bacterial Type Strains, Phase II (KMG-II): from individual species to whole genera.</title>
        <authorList>
            <person name="Goeker M."/>
        </authorList>
    </citation>
    <scope>NUCLEOTIDE SEQUENCE [LARGE SCALE GENOMIC DNA]</scope>
    <source>
        <strain evidence="1 2">JCM 11668</strain>
    </source>
</reference>
<name>A0A318TEX5_9BRAD</name>